<dbReference type="EMBL" id="CM023485">
    <property type="protein sequence ID" value="KAH6931595.1"/>
    <property type="molecule type" value="Genomic_DNA"/>
</dbReference>
<dbReference type="Proteomes" id="UP000821845">
    <property type="component" value="Chromosome 5"/>
</dbReference>
<accession>A0ACB7SAL0</accession>
<protein>
    <submittedName>
        <fullName evidence="1">Uncharacterized protein</fullName>
    </submittedName>
</protein>
<evidence type="ECO:0000313" key="1">
    <source>
        <dbReference type="EMBL" id="KAH6931595.1"/>
    </source>
</evidence>
<reference evidence="1" key="1">
    <citation type="submission" date="2020-05" db="EMBL/GenBank/DDBJ databases">
        <title>Large-scale comparative analyses of tick genomes elucidate their genetic diversity and vector capacities.</title>
        <authorList>
            <person name="Jia N."/>
            <person name="Wang J."/>
            <person name="Shi W."/>
            <person name="Du L."/>
            <person name="Sun Y."/>
            <person name="Zhan W."/>
            <person name="Jiang J."/>
            <person name="Wang Q."/>
            <person name="Zhang B."/>
            <person name="Ji P."/>
            <person name="Sakyi L.B."/>
            <person name="Cui X."/>
            <person name="Yuan T."/>
            <person name="Jiang B."/>
            <person name="Yang W."/>
            <person name="Lam T.T.-Y."/>
            <person name="Chang Q."/>
            <person name="Ding S."/>
            <person name="Wang X."/>
            <person name="Zhu J."/>
            <person name="Ruan X."/>
            <person name="Zhao L."/>
            <person name="Wei J."/>
            <person name="Que T."/>
            <person name="Du C."/>
            <person name="Cheng J."/>
            <person name="Dai P."/>
            <person name="Han X."/>
            <person name="Huang E."/>
            <person name="Gao Y."/>
            <person name="Liu J."/>
            <person name="Shao H."/>
            <person name="Ye R."/>
            <person name="Li L."/>
            <person name="Wei W."/>
            <person name="Wang X."/>
            <person name="Wang C."/>
            <person name="Yang T."/>
            <person name="Huo Q."/>
            <person name="Li W."/>
            <person name="Guo W."/>
            <person name="Chen H."/>
            <person name="Zhou L."/>
            <person name="Ni X."/>
            <person name="Tian J."/>
            <person name="Zhou Y."/>
            <person name="Sheng Y."/>
            <person name="Liu T."/>
            <person name="Pan Y."/>
            <person name="Xia L."/>
            <person name="Li J."/>
            <person name="Zhao F."/>
            <person name="Cao W."/>
        </authorList>
    </citation>
    <scope>NUCLEOTIDE SEQUENCE</scope>
    <source>
        <strain evidence="1">Hyas-2018</strain>
    </source>
</reference>
<organism evidence="1 2">
    <name type="scientific">Hyalomma asiaticum</name>
    <name type="common">Tick</name>
    <dbReference type="NCBI Taxonomy" id="266040"/>
    <lineage>
        <taxon>Eukaryota</taxon>
        <taxon>Metazoa</taxon>
        <taxon>Ecdysozoa</taxon>
        <taxon>Arthropoda</taxon>
        <taxon>Chelicerata</taxon>
        <taxon>Arachnida</taxon>
        <taxon>Acari</taxon>
        <taxon>Parasitiformes</taxon>
        <taxon>Ixodida</taxon>
        <taxon>Ixodoidea</taxon>
        <taxon>Ixodidae</taxon>
        <taxon>Hyalomminae</taxon>
        <taxon>Hyalomma</taxon>
    </lineage>
</organism>
<keyword evidence="2" id="KW-1185">Reference proteome</keyword>
<proteinExistence type="predicted"/>
<comment type="caution">
    <text evidence="1">The sequence shown here is derived from an EMBL/GenBank/DDBJ whole genome shotgun (WGS) entry which is preliminary data.</text>
</comment>
<evidence type="ECO:0000313" key="2">
    <source>
        <dbReference type="Proteomes" id="UP000821845"/>
    </source>
</evidence>
<gene>
    <name evidence="1" type="ORF">HPB50_025663</name>
</gene>
<name>A0ACB7SAL0_HYAAI</name>
<sequence length="703" mass="78302">MKDVHSSSHDVLNHIPPQDPKADKLSVSKSAADVGSAKRLAYIVVVAGLTAAITCATIIFRTASFSGGDSKTRPASTAEASGEGEEPDAGISGLIQRFVDISAEPCRDFYAFACGAYRNPSAQTITQMQEEMYDALPRALSSVRYPKRGQSAAQKAAALYHSCLRVRTGDLDESATLRKFVQSVGLSMSDYARAEALDRVLFLFFKYNLLTLLGLSLEDSQLYKGAREIRITLNSHQLVWFRQRASNELTGRFYPPHLYALGLQDDGHEAFRITIQIAECENVAIGLLTKDTLQKASSLVFSTVGDIGINTPSIRPGRWETLIASHSDNVYRREHKVQIGVSALSYFDKVYSNLGEPRASLLVAWELVRTLTPLSSPELAAHVRNFSFLCLRSVVRAMEVPLLSHYLFRAVPASTVNSARKMVGRIRRSVIEEIRRSSWLDDVTKATALDKMRTLQAHVGYPRFFANDEELDEVYARYPTVSGRFLESWLSAMKLTVEWEMRNSSSFKFSLRATNAAYFPMRNVLILPATILRSPVFSPGAPAAYNYGGLGSVIGHEMTHAFDVQGMLWDSDGQRRDWWSKSSRLSYDDKLVCLRRSHGMSRETADSENMADFAGVVSALTAYKGLLRESSKLLAELRFNALQLFFISSCVKWCAANSSVSFANYASWRDRCVIPLKNMEAFATAFGCSDVSKMSQPRRCSFW</sequence>